<evidence type="ECO:0000256" key="1">
    <source>
        <dbReference type="ARBA" id="ARBA00007812"/>
    </source>
</evidence>
<protein>
    <recommendedName>
        <fullName evidence="5">Thiamine pyrophosphate enzyme N-terminal TPP-binding domain-containing protein</fullName>
    </recommendedName>
</protein>
<dbReference type="Pfam" id="PF02776">
    <property type="entry name" value="TPP_enzyme_N"/>
    <property type="match status" value="1"/>
</dbReference>
<dbReference type="InterPro" id="IPR012001">
    <property type="entry name" value="Thiamin_PyroP_enz_TPP-bd_dom"/>
</dbReference>
<reference evidence="4" key="1">
    <citation type="submission" date="2018-05" db="EMBL/GenBank/DDBJ databases">
        <authorList>
            <person name="Lanie J.A."/>
            <person name="Ng W.-L."/>
            <person name="Kazmierczak K.M."/>
            <person name="Andrzejewski T.M."/>
            <person name="Davidsen T.M."/>
            <person name="Wayne K.J."/>
            <person name="Tettelin H."/>
            <person name="Glass J.I."/>
            <person name="Rusch D."/>
            <person name="Podicherti R."/>
            <person name="Tsui H.-C.T."/>
            <person name="Winkler M.E."/>
        </authorList>
    </citation>
    <scope>NUCLEOTIDE SEQUENCE</scope>
</reference>
<dbReference type="GO" id="GO:0005948">
    <property type="term" value="C:acetolactate synthase complex"/>
    <property type="evidence" value="ECO:0007669"/>
    <property type="project" value="TreeGrafter"/>
</dbReference>
<feature type="non-terminal residue" evidence="4">
    <location>
        <position position="250"/>
    </location>
</feature>
<evidence type="ECO:0008006" key="5">
    <source>
        <dbReference type="Google" id="ProtNLM"/>
    </source>
</evidence>
<dbReference type="CDD" id="cd07035">
    <property type="entry name" value="TPP_PYR_POX_like"/>
    <property type="match status" value="1"/>
</dbReference>
<dbReference type="SUPFAM" id="SSF52518">
    <property type="entry name" value="Thiamin diphosphate-binding fold (THDP-binding)"/>
    <property type="match status" value="1"/>
</dbReference>
<dbReference type="GO" id="GO:0009097">
    <property type="term" value="P:isoleucine biosynthetic process"/>
    <property type="evidence" value="ECO:0007669"/>
    <property type="project" value="TreeGrafter"/>
</dbReference>
<evidence type="ECO:0000259" key="2">
    <source>
        <dbReference type="Pfam" id="PF00205"/>
    </source>
</evidence>
<dbReference type="InterPro" id="IPR012000">
    <property type="entry name" value="Thiamin_PyroP_enz_cen_dom"/>
</dbReference>
<evidence type="ECO:0000313" key="4">
    <source>
        <dbReference type="EMBL" id="SVC34891.1"/>
    </source>
</evidence>
<dbReference type="InterPro" id="IPR029061">
    <property type="entry name" value="THDP-binding"/>
</dbReference>
<dbReference type="GO" id="GO:0009099">
    <property type="term" value="P:L-valine biosynthetic process"/>
    <property type="evidence" value="ECO:0007669"/>
    <property type="project" value="TreeGrafter"/>
</dbReference>
<dbReference type="Gene3D" id="3.40.50.1220">
    <property type="entry name" value="TPP-binding domain"/>
    <property type="match status" value="1"/>
</dbReference>
<dbReference type="PANTHER" id="PTHR18968">
    <property type="entry name" value="THIAMINE PYROPHOSPHATE ENZYMES"/>
    <property type="match status" value="1"/>
</dbReference>
<dbReference type="InterPro" id="IPR045229">
    <property type="entry name" value="TPP_enz"/>
</dbReference>
<feature type="domain" description="Thiamine pyrophosphate enzyme central" evidence="2">
    <location>
        <begin position="186"/>
        <end position="246"/>
    </location>
</feature>
<dbReference type="GO" id="GO:0000287">
    <property type="term" value="F:magnesium ion binding"/>
    <property type="evidence" value="ECO:0007669"/>
    <property type="project" value="InterPro"/>
</dbReference>
<organism evidence="4">
    <name type="scientific">marine metagenome</name>
    <dbReference type="NCBI Taxonomy" id="408172"/>
    <lineage>
        <taxon>unclassified sequences</taxon>
        <taxon>metagenomes</taxon>
        <taxon>ecological metagenomes</taxon>
    </lineage>
</organism>
<dbReference type="Gene3D" id="3.40.50.970">
    <property type="match status" value="1"/>
</dbReference>
<evidence type="ECO:0000259" key="3">
    <source>
        <dbReference type="Pfam" id="PF02776"/>
    </source>
</evidence>
<dbReference type="AlphaFoldDB" id="A0A382LJ43"/>
<dbReference type="GO" id="GO:0050660">
    <property type="term" value="F:flavin adenine dinucleotide binding"/>
    <property type="evidence" value="ECO:0007669"/>
    <property type="project" value="TreeGrafter"/>
</dbReference>
<feature type="domain" description="Thiamine pyrophosphate enzyme N-terminal TPP-binding" evidence="3">
    <location>
        <begin position="2"/>
        <end position="106"/>
    </location>
</feature>
<sequence length="250" mass="26605">MIGADLVARILKQEGVDFMGVIPFNSLEEAGAKAGIRPLIFRQERVGVNLADGYSRITNGRKTGVFAMQAGPGAENAFAGVATAYADSVPILLLPASSPRSRHGVHPTFRPSETYSSITKWAGSVSVADSIPEMLRRAFSQLRMGRPGPVLLEIPSDILREEVSEGLGNSYSRVVSRRSAGDPQDIKTAAKMLLGAQRPIIQAGQGVLYAEGSEKLKKIAELSGIPVMTTMAGKSSFPENHPLSLGTRSS</sequence>
<dbReference type="SUPFAM" id="SSF52467">
    <property type="entry name" value="DHS-like NAD/FAD-binding domain"/>
    <property type="match status" value="1"/>
</dbReference>
<dbReference type="InterPro" id="IPR029035">
    <property type="entry name" value="DHS-like_NAD/FAD-binding_dom"/>
</dbReference>
<name>A0A382LJ43_9ZZZZ</name>
<proteinExistence type="inferred from homology"/>
<comment type="similarity">
    <text evidence="1">Belongs to the TPP enzyme family.</text>
</comment>
<dbReference type="PANTHER" id="PTHR18968:SF13">
    <property type="entry name" value="ACETOLACTATE SYNTHASE CATALYTIC SUBUNIT, MITOCHONDRIAL"/>
    <property type="match status" value="1"/>
</dbReference>
<gene>
    <name evidence="4" type="ORF">METZ01_LOCUS287745</name>
</gene>
<dbReference type="Pfam" id="PF00205">
    <property type="entry name" value="TPP_enzyme_M"/>
    <property type="match status" value="1"/>
</dbReference>
<dbReference type="EMBL" id="UINC01086437">
    <property type="protein sequence ID" value="SVC34891.1"/>
    <property type="molecule type" value="Genomic_DNA"/>
</dbReference>
<accession>A0A382LJ43</accession>
<dbReference type="GO" id="GO:0003984">
    <property type="term" value="F:acetolactate synthase activity"/>
    <property type="evidence" value="ECO:0007669"/>
    <property type="project" value="TreeGrafter"/>
</dbReference>
<dbReference type="GO" id="GO:0030976">
    <property type="term" value="F:thiamine pyrophosphate binding"/>
    <property type="evidence" value="ECO:0007669"/>
    <property type="project" value="InterPro"/>
</dbReference>